<dbReference type="Gene3D" id="6.10.140.910">
    <property type="match status" value="1"/>
</dbReference>
<gene>
    <name evidence="4" type="ORF">K432DRAFT_417308</name>
</gene>
<evidence type="ECO:0000256" key="1">
    <source>
        <dbReference type="ARBA" id="ARBA00023054"/>
    </source>
</evidence>
<feature type="region of interest" description="Disordered" evidence="2">
    <location>
        <begin position="407"/>
        <end position="436"/>
    </location>
</feature>
<dbReference type="GO" id="GO:0006887">
    <property type="term" value="P:exocytosis"/>
    <property type="evidence" value="ECO:0007669"/>
    <property type="project" value="TreeGrafter"/>
</dbReference>
<evidence type="ECO:0000313" key="4">
    <source>
        <dbReference type="EMBL" id="OCK79502.1"/>
    </source>
</evidence>
<feature type="region of interest" description="Disordered" evidence="2">
    <location>
        <begin position="296"/>
        <end position="321"/>
    </location>
</feature>
<dbReference type="GO" id="GO:0005085">
    <property type="term" value="F:guanyl-nucleotide exchange factor activity"/>
    <property type="evidence" value="ECO:0007669"/>
    <property type="project" value="InterPro"/>
</dbReference>
<reference evidence="4 5" key="1">
    <citation type="journal article" date="2016" name="Nat. Commun.">
        <title>Ectomycorrhizal ecology is imprinted in the genome of the dominant symbiotic fungus Cenococcum geophilum.</title>
        <authorList>
            <consortium name="DOE Joint Genome Institute"/>
            <person name="Peter M."/>
            <person name="Kohler A."/>
            <person name="Ohm R.A."/>
            <person name="Kuo A."/>
            <person name="Krutzmann J."/>
            <person name="Morin E."/>
            <person name="Arend M."/>
            <person name="Barry K.W."/>
            <person name="Binder M."/>
            <person name="Choi C."/>
            <person name="Clum A."/>
            <person name="Copeland A."/>
            <person name="Grisel N."/>
            <person name="Haridas S."/>
            <person name="Kipfer T."/>
            <person name="LaButti K."/>
            <person name="Lindquist E."/>
            <person name="Lipzen A."/>
            <person name="Maire R."/>
            <person name="Meier B."/>
            <person name="Mihaltcheva S."/>
            <person name="Molinier V."/>
            <person name="Murat C."/>
            <person name="Poggeler S."/>
            <person name="Quandt C.A."/>
            <person name="Sperisen C."/>
            <person name="Tritt A."/>
            <person name="Tisserant E."/>
            <person name="Crous P.W."/>
            <person name="Henrissat B."/>
            <person name="Nehls U."/>
            <person name="Egli S."/>
            <person name="Spatafora J.W."/>
            <person name="Grigoriev I.V."/>
            <person name="Martin F.M."/>
        </authorList>
    </citation>
    <scope>NUCLEOTIDE SEQUENCE [LARGE SCALE GENOMIC DNA]</scope>
    <source>
        <strain evidence="4 5">CBS 459.81</strain>
    </source>
</reference>
<feature type="compositionally biased region" description="Polar residues" evidence="2">
    <location>
        <begin position="407"/>
        <end position="419"/>
    </location>
</feature>
<dbReference type="Proteomes" id="UP000250266">
    <property type="component" value="Unassembled WGS sequence"/>
</dbReference>
<dbReference type="OrthoDB" id="1748564at2759"/>
<name>A0A8E2JEK0_9PEZI</name>
<feature type="region of interest" description="Disordered" evidence="2">
    <location>
        <begin position="110"/>
        <end position="139"/>
    </location>
</feature>
<dbReference type="GO" id="GO:0070319">
    <property type="term" value="C:Golgi to plasma membrane transport vesicle"/>
    <property type="evidence" value="ECO:0007669"/>
    <property type="project" value="TreeGrafter"/>
</dbReference>
<evidence type="ECO:0000259" key="3">
    <source>
        <dbReference type="Pfam" id="PF06428"/>
    </source>
</evidence>
<dbReference type="PANTHER" id="PTHR14430:SF0">
    <property type="entry name" value="SEC2P DOMAIN-CONTAINING PROTEIN"/>
    <property type="match status" value="1"/>
</dbReference>
<proteinExistence type="predicted"/>
<dbReference type="CDD" id="cd21044">
    <property type="entry name" value="Rab11BD_RAB3IP_like"/>
    <property type="match status" value="1"/>
</dbReference>
<dbReference type="InterPro" id="IPR009449">
    <property type="entry name" value="Sec2_N"/>
</dbReference>
<feature type="compositionally biased region" description="Polar residues" evidence="2">
    <location>
        <begin position="305"/>
        <end position="316"/>
    </location>
</feature>
<feature type="compositionally biased region" description="Polar residues" evidence="2">
    <location>
        <begin position="120"/>
        <end position="139"/>
    </location>
</feature>
<organism evidence="4 5">
    <name type="scientific">Lepidopterella palustris CBS 459.81</name>
    <dbReference type="NCBI Taxonomy" id="1314670"/>
    <lineage>
        <taxon>Eukaryota</taxon>
        <taxon>Fungi</taxon>
        <taxon>Dikarya</taxon>
        <taxon>Ascomycota</taxon>
        <taxon>Pezizomycotina</taxon>
        <taxon>Dothideomycetes</taxon>
        <taxon>Pleosporomycetidae</taxon>
        <taxon>Mytilinidiales</taxon>
        <taxon>Argynnaceae</taxon>
        <taxon>Lepidopterella</taxon>
    </lineage>
</organism>
<feature type="region of interest" description="Disordered" evidence="2">
    <location>
        <begin position="604"/>
        <end position="650"/>
    </location>
</feature>
<feature type="compositionally biased region" description="Polar residues" evidence="2">
    <location>
        <begin position="53"/>
        <end position="69"/>
    </location>
</feature>
<dbReference type="PANTHER" id="PTHR14430">
    <property type="entry name" value="RABIN3-RELATED"/>
    <property type="match status" value="1"/>
</dbReference>
<feature type="region of interest" description="Disordered" evidence="2">
    <location>
        <begin position="53"/>
        <end position="86"/>
    </location>
</feature>
<dbReference type="SUPFAM" id="SSF144284">
    <property type="entry name" value="Sec2 N-terminal region"/>
    <property type="match status" value="1"/>
</dbReference>
<protein>
    <submittedName>
        <fullName evidence="4">Sec2p-domain-containing protein</fullName>
    </submittedName>
</protein>
<dbReference type="AlphaFoldDB" id="A0A8E2JEK0"/>
<dbReference type="Pfam" id="PF25555">
    <property type="entry name" value="RAB3A-like_C"/>
    <property type="match status" value="1"/>
</dbReference>
<dbReference type="EMBL" id="KV745001">
    <property type="protein sequence ID" value="OCK79502.1"/>
    <property type="molecule type" value="Genomic_DNA"/>
</dbReference>
<feature type="region of interest" description="Disordered" evidence="2">
    <location>
        <begin position="697"/>
        <end position="753"/>
    </location>
</feature>
<dbReference type="GO" id="GO:0051286">
    <property type="term" value="C:cell tip"/>
    <property type="evidence" value="ECO:0007669"/>
    <property type="project" value="TreeGrafter"/>
</dbReference>
<feature type="compositionally biased region" description="Basic and acidic residues" evidence="2">
    <location>
        <begin position="634"/>
        <end position="643"/>
    </location>
</feature>
<keyword evidence="5" id="KW-1185">Reference proteome</keyword>
<feature type="domain" description="GDP/GTP exchange factor Sec2 N-terminal" evidence="3">
    <location>
        <begin position="157"/>
        <end position="296"/>
    </location>
</feature>
<dbReference type="Pfam" id="PF06428">
    <property type="entry name" value="Sec2p"/>
    <property type="match status" value="1"/>
</dbReference>
<evidence type="ECO:0000313" key="5">
    <source>
        <dbReference type="Proteomes" id="UP000250266"/>
    </source>
</evidence>
<dbReference type="InterPro" id="IPR040351">
    <property type="entry name" value="RAB3IL/RAB3IP/Sec2"/>
</dbReference>
<evidence type="ECO:0000256" key="2">
    <source>
        <dbReference type="SAM" id="MobiDB-lite"/>
    </source>
</evidence>
<keyword evidence="1" id="KW-0175">Coiled coil</keyword>
<feature type="compositionally biased region" description="Basic and acidic residues" evidence="2">
    <location>
        <begin position="714"/>
        <end position="726"/>
    </location>
</feature>
<accession>A0A8E2JEK0</accession>
<sequence>MPKCGGSVPEPGEKLGRVSSRALEQWAVLGVALAVPRAAHPLPSYFYSGPWGHSTSSRPQSLTRSFTPTPKSPGIKHVTKSTSTPQLGKMAAVMASPNASALFRSDSEVMNTIPDPRTPSPASAASRNGSTDSSQHPDLSNEVATLSRKLINAINYQTNLDDSLQATRHELETARERLVLLEAAAKEHEEMIEMGLLVTKEEYDRMDNGLRKELAEERKQRAAVEKEKRRIESELETLTTALFEEANTMVAAARKETEATEKRNEQLKNQLNDTELLLASHQEQLQDLKAVMQQMSSEREENEANTHISTAPSTPGVSPADKMSRLFEAANLTPNTPGSDELSPDHPLKFPHLLHPVLRTDLQAYKEFQEMLKTARTSAPSSRVASGNYGGLNVMGLAVLTQNINGSSTSLPSTHNSPNPGYAAGKNSPRDSVSPLPALKENKFYKRALAEDIEPTLRLDIAPGLSWMARRTVLNSMATGSLVVEPHPPIPKFRGPVFPCALCGENRKAEEYTRKHRFRTSESDDAQRYPLCDYCLGRVRATCDYIGFLRMVRDGHWRAETEEERKAAWEESVKLREKMFWTRLGGGVVPAFIPIRDSPRSPTFANAGVGGKAEGKSEESSINGPVDSAVDVTDGARETKDEPKEEEYDPFKSIGREKRVSIGKTVISPPLQKMEDVKRLEEEMEKEIQMAAEAQLQSEVRKSVHMHPVSLDPEPERRSEREKENVEPAPGAASPMGKDREARLSITIPGSFE</sequence>